<accession>A0A164R596</accession>
<name>A0A164R596_9AGAM</name>
<feature type="transmembrane region" description="Helical" evidence="1">
    <location>
        <begin position="143"/>
        <end position="161"/>
    </location>
</feature>
<dbReference type="EMBL" id="KV419422">
    <property type="protein sequence ID" value="KZS90264.1"/>
    <property type="molecule type" value="Genomic_DNA"/>
</dbReference>
<gene>
    <name evidence="3" type="ORF">SISNIDRAFT_415538</name>
</gene>
<feature type="domain" description="DUF7704" evidence="2">
    <location>
        <begin position="6"/>
        <end position="161"/>
    </location>
</feature>
<feature type="transmembrane region" description="Helical" evidence="1">
    <location>
        <begin position="12"/>
        <end position="33"/>
    </location>
</feature>
<dbReference type="PANTHER" id="PTHR37019">
    <property type="entry name" value="CHROMOSOME 1, WHOLE GENOME SHOTGUN SEQUENCE"/>
    <property type="match status" value="1"/>
</dbReference>
<reference evidence="3 4" key="1">
    <citation type="journal article" date="2016" name="Mol. Biol. Evol.">
        <title>Comparative Genomics of Early-Diverging Mushroom-Forming Fungi Provides Insights into the Origins of Lignocellulose Decay Capabilities.</title>
        <authorList>
            <person name="Nagy L.G."/>
            <person name="Riley R."/>
            <person name="Tritt A."/>
            <person name="Adam C."/>
            <person name="Daum C."/>
            <person name="Floudas D."/>
            <person name="Sun H."/>
            <person name="Yadav J.S."/>
            <person name="Pangilinan J."/>
            <person name="Larsson K.H."/>
            <person name="Matsuura K."/>
            <person name="Barry K."/>
            <person name="Labutti K."/>
            <person name="Kuo R."/>
            <person name="Ohm R.A."/>
            <person name="Bhattacharya S.S."/>
            <person name="Shirouzu T."/>
            <person name="Yoshinaga Y."/>
            <person name="Martin F.M."/>
            <person name="Grigoriev I.V."/>
            <person name="Hibbett D.S."/>
        </authorList>
    </citation>
    <scope>NUCLEOTIDE SEQUENCE [LARGE SCALE GENOMIC DNA]</scope>
    <source>
        <strain evidence="3 4">HHB9708</strain>
    </source>
</reference>
<dbReference type="Proteomes" id="UP000076722">
    <property type="component" value="Unassembled WGS sequence"/>
</dbReference>
<proteinExistence type="predicted"/>
<dbReference type="AlphaFoldDB" id="A0A164R596"/>
<dbReference type="PANTHER" id="PTHR37019:SF2">
    <property type="entry name" value="EXPERA DOMAIN-CONTAINING PROTEIN"/>
    <property type="match status" value="1"/>
</dbReference>
<feature type="transmembrane region" description="Helical" evidence="1">
    <location>
        <begin position="61"/>
        <end position="83"/>
    </location>
</feature>
<evidence type="ECO:0000259" key="2">
    <source>
        <dbReference type="Pfam" id="PF24803"/>
    </source>
</evidence>
<dbReference type="InterPro" id="IPR056121">
    <property type="entry name" value="DUF7704"/>
</dbReference>
<dbReference type="Pfam" id="PF24803">
    <property type="entry name" value="DUF7704"/>
    <property type="match status" value="1"/>
</dbReference>
<feature type="transmembrane region" description="Helical" evidence="1">
    <location>
        <begin position="104"/>
        <end position="123"/>
    </location>
</feature>
<keyword evidence="1" id="KW-1133">Transmembrane helix</keyword>
<keyword evidence="1" id="KW-0812">Transmembrane</keyword>
<dbReference type="OrthoDB" id="2937326at2759"/>
<protein>
    <recommendedName>
        <fullName evidence="2">DUF7704 domain-containing protein</fullName>
    </recommendedName>
</protein>
<evidence type="ECO:0000256" key="1">
    <source>
        <dbReference type="SAM" id="Phobius"/>
    </source>
</evidence>
<keyword evidence="1" id="KW-0472">Membrane</keyword>
<keyword evidence="4" id="KW-1185">Reference proteome</keyword>
<evidence type="ECO:0000313" key="3">
    <source>
        <dbReference type="EMBL" id="KZS90264.1"/>
    </source>
</evidence>
<sequence length="175" mass="19481">MADFHALTGFYRFLFLYAEPISTITPAVMAWILPGEAWFWHQLIPSSSQAPLSLDDRTRMAIWQLGNCYLLLGLISSLVFRAVRDALPHDPVAQEKIVGASLTALALADVRVIVRSIVVTLIALPHEIRTDPLNWNSMTHGNISFVILLLGVRLAWFAGIGRKQYVSPTGSKKKQ</sequence>
<dbReference type="STRING" id="1314777.A0A164R596"/>
<organism evidence="3 4">
    <name type="scientific">Sistotremastrum niveocremeum HHB9708</name>
    <dbReference type="NCBI Taxonomy" id="1314777"/>
    <lineage>
        <taxon>Eukaryota</taxon>
        <taxon>Fungi</taxon>
        <taxon>Dikarya</taxon>
        <taxon>Basidiomycota</taxon>
        <taxon>Agaricomycotina</taxon>
        <taxon>Agaricomycetes</taxon>
        <taxon>Sistotremastrales</taxon>
        <taxon>Sistotremastraceae</taxon>
        <taxon>Sertulicium</taxon>
        <taxon>Sertulicium niveocremeum</taxon>
    </lineage>
</organism>
<evidence type="ECO:0000313" key="4">
    <source>
        <dbReference type="Proteomes" id="UP000076722"/>
    </source>
</evidence>